<dbReference type="STRING" id="227084.SAMN05421855_101381"/>
<organism evidence="7 8">
    <name type="scientific">Ulvibacter litoralis</name>
    <dbReference type="NCBI Taxonomy" id="227084"/>
    <lineage>
        <taxon>Bacteria</taxon>
        <taxon>Pseudomonadati</taxon>
        <taxon>Bacteroidota</taxon>
        <taxon>Flavobacteriia</taxon>
        <taxon>Flavobacteriales</taxon>
        <taxon>Flavobacteriaceae</taxon>
        <taxon>Ulvibacter</taxon>
    </lineage>
</organism>
<dbReference type="GO" id="GO:0005886">
    <property type="term" value="C:plasma membrane"/>
    <property type="evidence" value="ECO:0007669"/>
    <property type="project" value="UniProtKB-SubCell"/>
</dbReference>
<comment type="subcellular location">
    <subcellularLocation>
        <location evidence="1">Cell membrane</location>
    </subcellularLocation>
</comment>
<dbReference type="NCBIfam" id="TIGR04283">
    <property type="entry name" value="glyco_like_mftF"/>
    <property type="match status" value="1"/>
</dbReference>
<dbReference type="Pfam" id="PF00535">
    <property type="entry name" value="Glycos_transf_2"/>
    <property type="match status" value="1"/>
</dbReference>
<keyword evidence="8" id="KW-1185">Reference proteome</keyword>
<dbReference type="InterPro" id="IPR026461">
    <property type="entry name" value="Trfase_2_rSAM/seldom_assoc"/>
</dbReference>
<dbReference type="Proteomes" id="UP000199321">
    <property type="component" value="Unassembled WGS sequence"/>
</dbReference>
<keyword evidence="2" id="KW-1003">Cell membrane</keyword>
<dbReference type="PANTHER" id="PTHR43646">
    <property type="entry name" value="GLYCOSYLTRANSFERASE"/>
    <property type="match status" value="1"/>
</dbReference>
<dbReference type="OrthoDB" id="9810303at2"/>
<evidence type="ECO:0000256" key="4">
    <source>
        <dbReference type="ARBA" id="ARBA00022679"/>
    </source>
</evidence>
<evidence type="ECO:0000256" key="1">
    <source>
        <dbReference type="ARBA" id="ARBA00004236"/>
    </source>
</evidence>
<dbReference type="CDD" id="cd02522">
    <property type="entry name" value="GT_2_like_a"/>
    <property type="match status" value="1"/>
</dbReference>
<proteinExistence type="predicted"/>
<evidence type="ECO:0000313" key="8">
    <source>
        <dbReference type="Proteomes" id="UP000199321"/>
    </source>
</evidence>
<feature type="domain" description="Glycosyltransferase 2-like" evidence="6">
    <location>
        <begin position="3"/>
        <end position="147"/>
    </location>
</feature>
<dbReference type="InterPro" id="IPR029044">
    <property type="entry name" value="Nucleotide-diphossugar_trans"/>
</dbReference>
<dbReference type="GO" id="GO:0016757">
    <property type="term" value="F:glycosyltransferase activity"/>
    <property type="evidence" value="ECO:0007669"/>
    <property type="project" value="UniProtKB-KW"/>
</dbReference>
<dbReference type="EMBL" id="FNBA01000001">
    <property type="protein sequence ID" value="SDE38865.1"/>
    <property type="molecule type" value="Genomic_DNA"/>
</dbReference>
<dbReference type="SUPFAM" id="SSF53448">
    <property type="entry name" value="Nucleotide-diphospho-sugar transferases"/>
    <property type="match status" value="1"/>
</dbReference>
<keyword evidence="3" id="KW-0328">Glycosyltransferase</keyword>
<dbReference type="Gene3D" id="3.90.550.10">
    <property type="entry name" value="Spore Coat Polysaccharide Biosynthesis Protein SpsA, Chain A"/>
    <property type="match status" value="1"/>
</dbReference>
<evidence type="ECO:0000256" key="5">
    <source>
        <dbReference type="ARBA" id="ARBA00023136"/>
    </source>
</evidence>
<name>A0A1G7CK97_9FLAO</name>
<dbReference type="PANTHER" id="PTHR43646:SF2">
    <property type="entry name" value="GLYCOSYLTRANSFERASE 2-LIKE DOMAIN-CONTAINING PROTEIN"/>
    <property type="match status" value="1"/>
</dbReference>
<sequence>MITIVIPVLNESKSINDLLIHITENASEKNITDILVIDGGSTDATRSIVAECIETTAFPIRLLFSEKGRAKQMNTGARAAKGSVLYFLHADSFPPNNFDTDILSEVAKGNLAGCFSMKFDSTHWWLKLVGWFTKFSWRACRGGDQSQFITKNLFTEIGGFDENYGIYEDNILINELYARNEFTVIPKRLTTSARLYHEKGVWNIQYHFLVIYFKKWMGADATELQTYYCAKVRGTKKNSKRSISNVFSDK</sequence>
<evidence type="ECO:0000313" key="7">
    <source>
        <dbReference type="EMBL" id="SDE38865.1"/>
    </source>
</evidence>
<evidence type="ECO:0000256" key="2">
    <source>
        <dbReference type="ARBA" id="ARBA00022475"/>
    </source>
</evidence>
<reference evidence="7 8" key="1">
    <citation type="submission" date="2016-10" db="EMBL/GenBank/DDBJ databases">
        <authorList>
            <person name="de Groot N.N."/>
        </authorList>
    </citation>
    <scope>NUCLEOTIDE SEQUENCE [LARGE SCALE GENOMIC DNA]</scope>
    <source>
        <strain evidence="7 8">DSM 16195</strain>
    </source>
</reference>
<dbReference type="RefSeq" id="WP_093139760.1">
    <property type="nucleotide sequence ID" value="NZ_BMWO01000001.1"/>
</dbReference>
<accession>A0A1G7CK97</accession>
<gene>
    <name evidence="7" type="ORF">SAMN05421855_101381</name>
</gene>
<dbReference type="InterPro" id="IPR001173">
    <property type="entry name" value="Glyco_trans_2-like"/>
</dbReference>
<keyword evidence="4 7" id="KW-0808">Transferase</keyword>
<keyword evidence="5" id="KW-0472">Membrane</keyword>
<evidence type="ECO:0000259" key="6">
    <source>
        <dbReference type="Pfam" id="PF00535"/>
    </source>
</evidence>
<protein>
    <submittedName>
        <fullName evidence="7">Transferase 2, rSAM/selenodomain-associated</fullName>
    </submittedName>
</protein>
<dbReference type="AlphaFoldDB" id="A0A1G7CK97"/>
<evidence type="ECO:0000256" key="3">
    <source>
        <dbReference type="ARBA" id="ARBA00022676"/>
    </source>
</evidence>